<dbReference type="SMART" id="SM00408">
    <property type="entry name" value="IGc2"/>
    <property type="match status" value="3"/>
</dbReference>
<dbReference type="InterPro" id="IPR013162">
    <property type="entry name" value="CD80_C2-set"/>
</dbReference>
<dbReference type="SUPFAM" id="SSF49265">
    <property type="entry name" value="Fibronectin type III"/>
    <property type="match status" value="1"/>
</dbReference>
<name>Q7PUJ2_ANOGA</name>
<accession>Q7PUJ2</accession>
<comment type="caution">
    <text evidence="7">The sequence shown here is derived from an EMBL/GenBank/DDBJ whole genome shotgun (WGS) entry which is preliminary data.</text>
</comment>
<dbReference type="SMART" id="SM00409">
    <property type="entry name" value="IG"/>
    <property type="match status" value="5"/>
</dbReference>
<keyword evidence="5" id="KW-1133">Transmembrane helix</keyword>
<feature type="domain" description="Ig-like" evidence="6">
    <location>
        <begin position="439"/>
        <end position="515"/>
    </location>
</feature>
<dbReference type="GO" id="GO:0016020">
    <property type="term" value="C:membrane"/>
    <property type="evidence" value="ECO:0007669"/>
    <property type="project" value="UniProtKB-SubCell"/>
</dbReference>
<organism evidence="7">
    <name type="scientific">Anopheles gambiae</name>
    <name type="common">African malaria mosquito</name>
    <dbReference type="NCBI Taxonomy" id="7165"/>
    <lineage>
        <taxon>Eukaryota</taxon>
        <taxon>Metazoa</taxon>
        <taxon>Ecdysozoa</taxon>
        <taxon>Arthropoda</taxon>
        <taxon>Hexapoda</taxon>
        <taxon>Insecta</taxon>
        <taxon>Pterygota</taxon>
        <taxon>Neoptera</taxon>
        <taxon>Endopterygota</taxon>
        <taxon>Diptera</taxon>
        <taxon>Nematocera</taxon>
        <taxon>Culicoidea</taxon>
        <taxon>Culicidae</taxon>
        <taxon>Anophelinae</taxon>
        <taxon>Anopheles</taxon>
    </lineage>
</organism>
<dbReference type="VEuPathDB" id="VectorBase:AGAMI1_012297"/>
<keyword evidence="3" id="KW-1015">Disulfide bond</keyword>
<protein>
    <submittedName>
        <fullName evidence="7">AGAP001824-PA</fullName>
    </submittedName>
</protein>
<keyword evidence="5" id="KW-0812">Transmembrane</keyword>
<dbReference type="PANTHER" id="PTHR23278:SF19">
    <property type="entry name" value="OBSCURIN"/>
    <property type="match status" value="1"/>
</dbReference>
<comment type="subcellular location">
    <subcellularLocation>
        <location evidence="1">Membrane</location>
        <topology evidence="1">Single-pass membrane protein</topology>
    </subcellularLocation>
</comment>
<feature type="compositionally biased region" description="Basic and acidic residues" evidence="4">
    <location>
        <begin position="756"/>
        <end position="774"/>
    </location>
</feature>
<dbReference type="InterPro" id="IPR036179">
    <property type="entry name" value="Ig-like_dom_sf"/>
</dbReference>
<reference evidence="7" key="1">
    <citation type="journal article" date="2002" name="Science">
        <title>The genome sequence of the malaria mosquito Anopheles gambiae.</title>
        <authorList>
            <person name="Holt R.A."/>
            <person name="Subramanian G.M."/>
            <person name="Halpern A."/>
            <person name="Sutton G.G."/>
            <person name="Charlab R."/>
            <person name="Nusskern D.R."/>
            <person name="Wincker P."/>
            <person name="Clark A.G."/>
            <person name="Ribeiro J.M."/>
            <person name="Wides R."/>
            <person name="Salzberg S.L."/>
            <person name="Loftus B."/>
            <person name="Yandell M."/>
            <person name="Majoros W.H."/>
            <person name="Rusch D.B."/>
            <person name="Lai Z."/>
            <person name="Kraft C.L."/>
            <person name="Abril J.F."/>
            <person name="Anthouard V."/>
            <person name="Arensburger P."/>
            <person name="Atkinson P.W."/>
            <person name="Baden H."/>
            <person name="de Berardinis V."/>
            <person name="Baldwin D."/>
            <person name="Benes V."/>
            <person name="Biedler J."/>
            <person name="Blass C."/>
            <person name="Bolanos R."/>
            <person name="Boscus D."/>
            <person name="Barnstead M."/>
            <person name="Cai S."/>
            <person name="Center A."/>
            <person name="Chaturverdi K."/>
            <person name="Christophides G.K."/>
            <person name="Chrystal M.A."/>
            <person name="Clamp M."/>
            <person name="Cravchik A."/>
            <person name="Curwen V."/>
            <person name="Dana A."/>
            <person name="Delcher A."/>
            <person name="Dew I."/>
            <person name="Evans C.A."/>
            <person name="Flanigan M."/>
            <person name="Grundschober-Freimoser A."/>
            <person name="Friedli L."/>
            <person name="Gu Z."/>
            <person name="Guan P."/>
            <person name="Guigo R."/>
            <person name="Hillenmeyer M.E."/>
            <person name="Hladun S.L."/>
            <person name="Hogan J.R."/>
            <person name="Hong Y.S."/>
            <person name="Hoover J."/>
            <person name="Jaillon O."/>
            <person name="Ke Z."/>
            <person name="Kodira C."/>
            <person name="Kokoza E."/>
            <person name="Koutsos A."/>
            <person name="Letunic I."/>
            <person name="Levitsky A."/>
            <person name="Liang Y."/>
            <person name="Lin J.J."/>
            <person name="Lobo N.F."/>
            <person name="Lopez J.R."/>
            <person name="Malek J.A."/>
            <person name="McIntosh T.C."/>
            <person name="Meister S."/>
            <person name="Miller J."/>
            <person name="Mobarry C."/>
            <person name="Mongin E."/>
            <person name="Murphy S.D."/>
            <person name="O'Brochta D.A."/>
            <person name="Pfannkoch C."/>
            <person name="Qi R."/>
            <person name="Regier M.A."/>
            <person name="Remington K."/>
            <person name="Shao H."/>
            <person name="Sharakhova M.V."/>
            <person name="Sitter C.D."/>
            <person name="Shetty J."/>
            <person name="Smith T.J."/>
            <person name="Strong R."/>
            <person name="Sun J."/>
            <person name="Thomasova D."/>
            <person name="Ton L.Q."/>
            <person name="Topalis P."/>
            <person name="Tu Z."/>
            <person name="Unger M.F."/>
            <person name="Walenz B."/>
            <person name="Wang A."/>
            <person name="Wang J."/>
            <person name="Wang M."/>
            <person name="Wang X."/>
            <person name="Woodford K.J."/>
            <person name="Wortman J.R."/>
            <person name="Wu M."/>
            <person name="Yao A."/>
            <person name="Zdobnov E.M."/>
            <person name="Zhang H."/>
            <person name="Zhao Q."/>
            <person name="Zhao S."/>
            <person name="Zhu S.C."/>
            <person name="Zhimulev I."/>
            <person name="Coluzzi M."/>
            <person name="della Torre A."/>
            <person name="Roth C.W."/>
            <person name="Louis C."/>
            <person name="Kalush F."/>
            <person name="Mural R.J."/>
            <person name="Myers E.W."/>
            <person name="Adams M.D."/>
            <person name="Smith H.O."/>
            <person name="Broder S."/>
            <person name="Gardner M.J."/>
            <person name="Fraser C.M."/>
            <person name="Birney E."/>
            <person name="Bork P."/>
            <person name="Brey P.T."/>
            <person name="Venter J.C."/>
            <person name="Weissenbach J."/>
            <person name="Kafatos F.C."/>
            <person name="Collins F.H."/>
            <person name="Hoffman S.L."/>
        </authorList>
    </citation>
    <scope>NUCLEOTIDE SEQUENCE [LARGE SCALE GENOMIC DNA]</scope>
    <source>
        <strain evidence="7">PEST</strain>
    </source>
</reference>
<sequence>SLTRLFNHFLSHSLSIVSDVPTHLEKVLVNETAQIKCDVSSNLTNDRILLVVWYKDNVPIYSYDTRGPHVNSPSHWKDVAILEDRANFKTTREQSRAVLVISPVQDAGIFRCRVDFLLSPTKNSNVNLEIVVPPDVPKIHNEAGVVLPSHAGPYEEGGDLVLICVVYSSNPTPKITWSSNGKTLPSAMIDYAHESTLSSRLVVRNLSRAHQHNVYSCQASNFYRRNVTANVTIELRLRPLAVEIVNGSSPLSADRRYIVQCQSVGSRPPAKITWWMGGVQLTATNQTTSEDGNSTLASLSFTPTREDHGKTLICRATNELVKRGTKETSMKLNVFYLPTLKLELGINMNPEDIEEGDDVYFECKVNANPSAYKVVWKHNDKVVQHNSKSGVIMSSTALALQTVTRHQAGNYTCIASNVEGDGESNTVDLKVMYKPICRPDQKKIYGVARNEAAEILCQVDAYPPPESFKWSFNNTAETIDMPQSGYRVHAEQASSLTYTPVKELDYGTIMCWADNVVGQQKEPCVFHLIAAGKPEMPYNCSLVNQTSESLEVDCAEGFDGGQRQWFVMEIYDLQSHALLANVSSKLPIFTVNGLDAGLLLKIVIYATNMRGRSEPILLQAYTLKAAEKQTGKSDCSDGPHAEFELTPIVSIGIFIGILTVLICIIIAVAAAFKLRATQAKQHTTATTTTAGGKRPGNLPIKEKISLPLSQSEDMYDEKNPDVVPSNEAVAQRRQRPLKGVECDSGCDCRCRAGDRVGDSTHERTGHRPLMHGENKAAPARPQRNAANQKHRHARQQKVLANNNIPTGGIAQLESNAREVHYAELALAIPHDDTGGKTHLNNHLNKLPPPPAYNYFDEPTIYAQIDHGGSFGKGVPPPPTQSHPGSTIAGVGSTGSSSFPLISPVSQQQQHHHHHHPLTLQLQQDATQPAPPHNQHHAPHTPHTPTTASLLQLSQPLGQHPGAVLAHSPLQLSHALPQSPSASLPSANGGGGGSKQYLREIVTVRTPLAFSQQESCV</sequence>
<evidence type="ECO:0000256" key="4">
    <source>
        <dbReference type="SAM" id="MobiDB-lite"/>
    </source>
</evidence>
<dbReference type="InterPro" id="IPR013783">
    <property type="entry name" value="Ig-like_fold"/>
</dbReference>
<dbReference type="InterPro" id="IPR003599">
    <property type="entry name" value="Ig_sub"/>
</dbReference>
<feature type="domain" description="Ig-like" evidence="6">
    <location>
        <begin position="137"/>
        <end position="234"/>
    </location>
</feature>
<feature type="region of interest" description="Disordered" evidence="4">
    <location>
        <begin position="756"/>
        <end position="787"/>
    </location>
</feature>
<dbReference type="AlphaFoldDB" id="Q7PUJ2"/>
<feature type="non-terminal residue" evidence="7">
    <location>
        <position position="1"/>
    </location>
</feature>
<dbReference type="VEuPathDB" id="VectorBase:AGAP001824"/>
<dbReference type="SUPFAM" id="SSF48726">
    <property type="entry name" value="Immunoglobulin"/>
    <property type="match status" value="5"/>
</dbReference>
<dbReference type="HOGENOM" id="CLU_005939_0_0_1"/>
<gene>
    <name evidence="7" type="ORF">AgaP_AGAP001824</name>
</gene>
<dbReference type="Pfam" id="PF13927">
    <property type="entry name" value="Ig_3"/>
    <property type="match status" value="3"/>
</dbReference>
<dbReference type="PhylomeDB" id="Q7PUJ2"/>
<dbReference type="EMBL" id="AAAB01008987">
    <property type="protein sequence ID" value="EAA01423.6"/>
    <property type="molecule type" value="Genomic_DNA"/>
</dbReference>
<reference evidence="7" key="2">
    <citation type="submission" date="2002-03" db="EMBL/GenBank/DDBJ databases">
        <authorList>
            <consortium name="The Anopheles Genome Sequencing Consortium"/>
        </authorList>
    </citation>
    <scope>NUCLEOTIDE SEQUENCE</scope>
    <source>
        <strain evidence="7">PEST</strain>
    </source>
</reference>
<evidence type="ECO:0000256" key="3">
    <source>
        <dbReference type="ARBA" id="ARBA00023157"/>
    </source>
</evidence>
<dbReference type="eggNOG" id="KOG3515">
    <property type="taxonomic scope" value="Eukaryota"/>
</dbReference>
<dbReference type="Gene3D" id="2.60.40.10">
    <property type="entry name" value="Immunoglobulins"/>
    <property type="match status" value="5"/>
</dbReference>
<reference evidence="7" key="4">
    <citation type="journal article" date="2007" name="Genome Biol.">
        <title>Update of the Anopheles gambiae PEST genome assembly.</title>
        <authorList>
            <person name="Sharakhova M.V."/>
            <person name="Hammond M.P."/>
            <person name="Lobo N.F."/>
            <person name="Krzywinski J."/>
            <person name="Unger M.F."/>
            <person name="Hillenmeyer M.E."/>
            <person name="Bruggner R.V."/>
            <person name="Birney E."/>
            <person name="Collins F.H."/>
        </authorList>
    </citation>
    <scope>NUCLEOTIDE SEQUENCE</scope>
    <source>
        <strain evidence="7">PEST</strain>
    </source>
</reference>
<dbReference type="STRING" id="7165.Q7PUJ2"/>
<proteinExistence type="predicted"/>
<dbReference type="InterPro" id="IPR036116">
    <property type="entry name" value="FN3_sf"/>
</dbReference>
<feature type="compositionally biased region" description="Low complexity" evidence="4">
    <location>
        <begin position="917"/>
        <end position="927"/>
    </location>
</feature>
<evidence type="ECO:0000256" key="5">
    <source>
        <dbReference type="SAM" id="Phobius"/>
    </source>
</evidence>
<evidence type="ECO:0000313" key="7">
    <source>
        <dbReference type="EMBL" id="EAA01423.6"/>
    </source>
</evidence>
<keyword evidence="2 5" id="KW-0472">Membrane</keyword>
<feature type="compositionally biased region" description="Low complexity" evidence="4">
    <location>
        <begin position="680"/>
        <end position="692"/>
    </location>
</feature>
<dbReference type="InterPro" id="IPR007110">
    <property type="entry name" value="Ig-like_dom"/>
</dbReference>
<evidence type="ECO:0000259" key="6">
    <source>
        <dbReference type="PROSITE" id="PS50835"/>
    </source>
</evidence>
<feature type="region of interest" description="Disordered" evidence="4">
    <location>
        <begin position="680"/>
        <end position="732"/>
    </location>
</feature>
<feature type="domain" description="Ig-like" evidence="6">
    <location>
        <begin position="30"/>
        <end position="129"/>
    </location>
</feature>
<feature type="region of interest" description="Disordered" evidence="4">
    <location>
        <begin position="865"/>
        <end position="946"/>
    </location>
</feature>
<dbReference type="CDD" id="cd00096">
    <property type="entry name" value="Ig"/>
    <property type="match status" value="1"/>
</dbReference>
<feature type="domain" description="Ig-like" evidence="6">
    <location>
        <begin position="338"/>
        <end position="430"/>
    </location>
</feature>
<dbReference type="InterPro" id="IPR003598">
    <property type="entry name" value="Ig_sub2"/>
</dbReference>
<feature type="compositionally biased region" description="Low complexity" evidence="4">
    <location>
        <begin position="776"/>
        <end position="787"/>
    </location>
</feature>
<evidence type="ECO:0000256" key="1">
    <source>
        <dbReference type="ARBA" id="ARBA00004167"/>
    </source>
</evidence>
<dbReference type="PANTHER" id="PTHR23278">
    <property type="entry name" value="SIDESTEP PROTEIN"/>
    <property type="match status" value="1"/>
</dbReference>
<reference evidence="7" key="5">
    <citation type="submission" date="2011-05" db="EMBL/GenBank/DDBJ databases">
        <authorList>
            <consortium name="VectorBase"/>
        </authorList>
    </citation>
    <scope>NUCLEOTIDE SEQUENCE</scope>
    <source>
        <strain evidence="7">PEST</strain>
    </source>
</reference>
<dbReference type="Pfam" id="PF08205">
    <property type="entry name" value="C2-set_2"/>
    <property type="match status" value="1"/>
</dbReference>
<reference evidence="7" key="3">
    <citation type="journal article" date="2004" name="Trends Parasitol.">
        <title>The Anopheles gambiae genome: an update.</title>
        <authorList>
            <person name="Mongin E."/>
            <person name="Louis C."/>
            <person name="Holt R.A."/>
            <person name="Birney E."/>
            <person name="Collins F.H."/>
        </authorList>
    </citation>
    <scope>NUCLEOTIDE SEQUENCE</scope>
    <source>
        <strain evidence="7">PEST</strain>
    </source>
</reference>
<feature type="compositionally biased region" description="Polar residues" evidence="4">
    <location>
        <begin position="893"/>
        <end position="905"/>
    </location>
</feature>
<dbReference type="PaxDb" id="7165-AGAP001824-PA"/>
<evidence type="ECO:0000256" key="2">
    <source>
        <dbReference type="ARBA" id="ARBA00023136"/>
    </source>
</evidence>
<feature type="domain" description="Ig-like" evidence="6">
    <location>
        <begin position="239"/>
        <end position="333"/>
    </location>
</feature>
<dbReference type="PROSITE" id="PS50835">
    <property type="entry name" value="IG_LIKE"/>
    <property type="match status" value="5"/>
</dbReference>
<feature type="transmembrane region" description="Helical" evidence="5">
    <location>
        <begin position="648"/>
        <end position="672"/>
    </location>
</feature>